<sequence>MFFLFGFNKKPKGKEQRKILKNGVEVNAIITVYKKYFELFFIPIIPLGKSYSIYISHSNEYYEQGFFGKIPAEYLEICEHVGRLY</sequence>
<evidence type="ECO:0000313" key="1">
    <source>
        <dbReference type="EMBL" id="MBF8457398.1"/>
    </source>
</evidence>
<name>A0ABS0FCE8_9FLAO</name>
<comment type="caution">
    <text evidence="1">The sequence shown here is derived from an EMBL/GenBank/DDBJ whole genome shotgun (WGS) entry which is preliminary data.</text>
</comment>
<evidence type="ECO:0000313" key="2">
    <source>
        <dbReference type="Proteomes" id="UP000660070"/>
    </source>
</evidence>
<protein>
    <submittedName>
        <fullName evidence="1">Uncharacterized protein</fullName>
    </submittedName>
</protein>
<dbReference type="EMBL" id="JADPVI010000002">
    <property type="protein sequence ID" value="MBF8457398.1"/>
    <property type="molecule type" value="Genomic_DNA"/>
</dbReference>
<proteinExistence type="predicted"/>
<accession>A0ABS0FCE8</accession>
<dbReference type="Proteomes" id="UP000660070">
    <property type="component" value="Unassembled WGS sequence"/>
</dbReference>
<keyword evidence="2" id="KW-1185">Reference proteome</keyword>
<reference evidence="1 2" key="1">
    <citation type="submission" date="2020-11" db="EMBL/GenBank/DDBJ databases">
        <title>Kaistella gelatinilytica sp. nov., a flavobacterium isolated from Antarctic Soil.</title>
        <authorList>
            <person name="Li J."/>
        </authorList>
    </citation>
    <scope>NUCLEOTIDE SEQUENCE [LARGE SCALE GENOMIC DNA]</scope>
    <source>
        <strain evidence="1 2">G5-32</strain>
    </source>
</reference>
<dbReference type="RefSeq" id="WP_196079897.1">
    <property type="nucleotide sequence ID" value="NZ_JADPVI010000002.1"/>
</dbReference>
<gene>
    <name evidence="1" type="ORF">IV494_09425</name>
</gene>
<organism evidence="1 2">
    <name type="scientific">Kaistella gelatinilytica</name>
    <dbReference type="NCBI Taxonomy" id="2787636"/>
    <lineage>
        <taxon>Bacteria</taxon>
        <taxon>Pseudomonadati</taxon>
        <taxon>Bacteroidota</taxon>
        <taxon>Flavobacteriia</taxon>
        <taxon>Flavobacteriales</taxon>
        <taxon>Weeksellaceae</taxon>
        <taxon>Chryseobacterium group</taxon>
        <taxon>Kaistella</taxon>
    </lineage>
</organism>